<dbReference type="GO" id="GO:0000981">
    <property type="term" value="F:DNA-binding transcription factor activity, RNA polymerase II-specific"/>
    <property type="evidence" value="ECO:0007669"/>
    <property type="project" value="TreeGrafter"/>
</dbReference>
<dbReference type="GO" id="GO:0060963">
    <property type="term" value="P:positive regulation of ribosomal protein gene transcription by RNA polymerase II"/>
    <property type="evidence" value="ECO:0007669"/>
    <property type="project" value="TreeGrafter"/>
</dbReference>
<dbReference type="GO" id="GO:0000978">
    <property type="term" value="F:RNA polymerase II cis-regulatory region sequence-specific DNA binding"/>
    <property type="evidence" value="ECO:0007669"/>
    <property type="project" value="TreeGrafter"/>
</dbReference>
<comment type="caution">
    <text evidence="3">The sequence shown here is derived from an EMBL/GenBank/DDBJ whole genome shotgun (WGS) entry which is preliminary data.</text>
</comment>
<accession>A0A9N8MAT1</accession>
<dbReference type="EMBL" id="CAJHJF010006107">
    <property type="protein sequence ID" value="CAD6954312.1"/>
    <property type="molecule type" value="Genomic_DNA"/>
</dbReference>
<dbReference type="Pfam" id="PF16787">
    <property type="entry name" value="NDC10_II"/>
    <property type="match status" value="1"/>
</dbReference>
<dbReference type="InterPro" id="IPR031872">
    <property type="entry name" value="NDC10_II"/>
</dbReference>
<organism evidence="3 4">
    <name type="scientific">Tilletia laevis</name>
    <dbReference type="NCBI Taxonomy" id="157183"/>
    <lineage>
        <taxon>Eukaryota</taxon>
        <taxon>Fungi</taxon>
        <taxon>Dikarya</taxon>
        <taxon>Basidiomycota</taxon>
        <taxon>Ustilaginomycotina</taxon>
        <taxon>Exobasidiomycetes</taxon>
        <taxon>Tilletiales</taxon>
        <taxon>Tilletiaceae</taxon>
        <taxon>Tilletia</taxon>
    </lineage>
</organism>
<feature type="region of interest" description="Disordered" evidence="1">
    <location>
        <begin position="208"/>
        <end position="233"/>
    </location>
</feature>
<evidence type="ECO:0000313" key="4">
    <source>
        <dbReference type="Proteomes" id="UP000836404"/>
    </source>
</evidence>
<evidence type="ECO:0000259" key="2">
    <source>
        <dbReference type="Pfam" id="PF16787"/>
    </source>
</evidence>
<evidence type="ECO:0000313" key="3">
    <source>
        <dbReference type="EMBL" id="CAD6954312.1"/>
    </source>
</evidence>
<proteinExistence type="predicted"/>
<dbReference type="InterPro" id="IPR038279">
    <property type="entry name" value="Ndc10_dom2_sf"/>
</dbReference>
<dbReference type="InterPro" id="IPR052146">
    <property type="entry name" value="HOT1"/>
</dbReference>
<dbReference type="PANTHER" id="PTHR37784">
    <property type="entry name" value="PROTEIN MSN1"/>
    <property type="match status" value="1"/>
</dbReference>
<dbReference type="Proteomes" id="UP000836404">
    <property type="component" value="Unassembled WGS sequence"/>
</dbReference>
<dbReference type="Gene3D" id="1.10.443.20">
    <property type="entry name" value="Centromere DNA-binding protein complex CBF3 subunit, domain 2"/>
    <property type="match status" value="1"/>
</dbReference>
<name>A0A9N8MAT1_9BASI</name>
<dbReference type="PANTHER" id="PTHR37784:SF2">
    <property type="entry name" value="HIGH-OSMOLARITY-INDUCED TRANSCRIPTION PROTEIN 1"/>
    <property type="match status" value="1"/>
</dbReference>
<evidence type="ECO:0000256" key="1">
    <source>
        <dbReference type="SAM" id="MobiDB-lite"/>
    </source>
</evidence>
<keyword evidence="4" id="KW-1185">Reference proteome</keyword>
<feature type="domain" description="Ndc10" evidence="2">
    <location>
        <begin position="5"/>
        <end position="96"/>
    </location>
</feature>
<protein>
    <recommendedName>
        <fullName evidence="2">Ndc10 domain-containing protein</fullName>
    </recommendedName>
</protein>
<sequence>MGRAGDMRGAKLRHFYISDLPRSEPQKCVVVVQSIFEGKTNKDGRPERGVVARAKDVESCPVGALALAFFERFHVQGDRAPDLTSRREWYDDCLLVDPDIPASRTKGLTAEKQCGLLKHAFSDLKIATIQIIAPTISSALASLRVDVAALGTEMRHGMEDTREALGKVVGKLEDLISSRGNRDVELAALESSCSAVLTRVQTMRIGIGTTRSSSSSSSSSSSGSPNPTSSSTRLLLGSESITATATVAAPSSGVITTGKQRILVWPPTVVALWELWVKGEDGQQPLKDLDAQRDPFCTKDNSARTLMKRIRKIVNAVVELSGGDHARAGKVAAVMDEMRNRGDNQKELGLRSLSDILTKLTTNSDWMTGTRTKLGLV</sequence>
<reference evidence="3 4" key="1">
    <citation type="submission" date="2020-10" db="EMBL/GenBank/DDBJ databases">
        <authorList>
            <person name="Sedaghatjoo S."/>
        </authorList>
    </citation>
    <scope>NUCLEOTIDE SEQUENCE [LARGE SCALE GENOMIC DNA]</scope>
    <source>
        <strain evidence="3 4">LLFL</strain>
    </source>
</reference>
<dbReference type="AlphaFoldDB" id="A0A9N8MAT1"/>
<gene>
    <name evidence="3" type="ORF">JKILLFL_G6622</name>
</gene>